<organism evidence="2 3">
    <name type="scientific">Sphaerisporangium krabiense</name>
    <dbReference type="NCBI Taxonomy" id="763782"/>
    <lineage>
        <taxon>Bacteria</taxon>
        <taxon>Bacillati</taxon>
        <taxon>Actinomycetota</taxon>
        <taxon>Actinomycetes</taxon>
        <taxon>Streptosporangiales</taxon>
        <taxon>Streptosporangiaceae</taxon>
        <taxon>Sphaerisporangium</taxon>
    </lineage>
</organism>
<evidence type="ECO:0000259" key="1">
    <source>
        <dbReference type="Pfam" id="PF04149"/>
    </source>
</evidence>
<evidence type="ECO:0000313" key="2">
    <source>
        <dbReference type="EMBL" id="MBB5627253.1"/>
    </source>
</evidence>
<sequence length="67" mass="7218">MDRTQSSGLTWRKSRYSGTDDNCVEVASLTASSVAVRDSKDPAGPTLRVAHHEWAAFIGGLKGNELI</sequence>
<reference evidence="2 3" key="1">
    <citation type="submission" date="2020-08" db="EMBL/GenBank/DDBJ databases">
        <title>Sequencing the genomes of 1000 actinobacteria strains.</title>
        <authorList>
            <person name="Klenk H.-P."/>
        </authorList>
    </citation>
    <scope>NUCLEOTIDE SEQUENCE [LARGE SCALE GENOMIC DNA]</scope>
    <source>
        <strain evidence="2 3">DSM 45790</strain>
    </source>
</reference>
<dbReference type="EMBL" id="JACHBR010000001">
    <property type="protein sequence ID" value="MBB5627253.1"/>
    <property type="molecule type" value="Genomic_DNA"/>
</dbReference>
<dbReference type="InterPro" id="IPR007278">
    <property type="entry name" value="DUF397"/>
</dbReference>
<dbReference type="RefSeq" id="WP_184611772.1">
    <property type="nucleotide sequence ID" value="NZ_BOOS01000036.1"/>
</dbReference>
<name>A0A7W8Z541_9ACTN</name>
<evidence type="ECO:0000313" key="3">
    <source>
        <dbReference type="Proteomes" id="UP000588112"/>
    </source>
</evidence>
<dbReference type="Proteomes" id="UP000588112">
    <property type="component" value="Unassembled WGS sequence"/>
</dbReference>
<comment type="caution">
    <text evidence="2">The sequence shown here is derived from an EMBL/GenBank/DDBJ whole genome shotgun (WGS) entry which is preliminary data.</text>
</comment>
<dbReference type="AlphaFoldDB" id="A0A7W8Z541"/>
<keyword evidence="3" id="KW-1185">Reference proteome</keyword>
<proteinExistence type="predicted"/>
<dbReference type="Pfam" id="PF04149">
    <property type="entry name" value="DUF397"/>
    <property type="match status" value="1"/>
</dbReference>
<accession>A0A7W8Z541</accession>
<gene>
    <name evidence="2" type="ORF">BJ981_002952</name>
</gene>
<protein>
    <recommendedName>
        <fullName evidence="1">DUF397 domain-containing protein</fullName>
    </recommendedName>
</protein>
<feature type="domain" description="DUF397" evidence="1">
    <location>
        <begin position="9"/>
        <end position="62"/>
    </location>
</feature>